<protein>
    <submittedName>
        <fullName evidence="1">Uncharacterized protein</fullName>
    </submittedName>
</protein>
<dbReference type="EMBL" id="BGPR01005307">
    <property type="protein sequence ID" value="GBN08943.1"/>
    <property type="molecule type" value="Genomic_DNA"/>
</dbReference>
<organism evidence="1 2">
    <name type="scientific">Araneus ventricosus</name>
    <name type="common">Orbweaver spider</name>
    <name type="synonym">Epeira ventricosa</name>
    <dbReference type="NCBI Taxonomy" id="182803"/>
    <lineage>
        <taxon>Eukaryota</taxon>
        <taxon>Metazoa</taxon>
        <taxon>Ecdysozoa</taxon>
        <taxon>Arthropoda</taxon>
        <taxon>Chelicerata</taxon>
        <taxon>Arachnida</taxon>
        <taxon>Araneae</taxon>
        <taxon>Araneomorphae</taxon>
        <taxon>Entelegynae</taxon>
        <taxon>Araneoidea</taxon>
        <taxon>Araneidae</taxon>
        <taxon>Araneus</taxon>
    </lineage>
</organism>
<reference evidence="1 2" key="1">
    <citation type="journal article" date="2019" name="Sci. Rep.">
        <title>Orb-weaving spider Araneus ventricosus genome elucidates the spidroin gene catalogue.</title>
        <authorList>
            <person name="Kono N."/>
            <person name="Nakamura H."/>
            <person name="Ohtoshi R."/>
            <person name="Moran D.A.P."/>
            <person name="Shinohara A."/>
            <person name="Yoshida Y."/>
            <person name="Fujiwara M."/>
            <person name="Mori M."/>
            <person name="Tomita M."/>
            <person name="Arakawa K."/>
        </authorList>
    </citation>
    <scope>NUCLEOTIDE SEQUENCE [LARGE SCALE GENOMIC DNA]</scope>
</reference>
<accession>A0A4Y2L551</accession>
<keyword evidence="2" id="KW-1185">Reference proteome</keyword>
<evidence type="ECO:0000313" key="1">
    <source>
        <dbReference type="EMBL" id="GBN08943.1"/>
    </source>
</evidence>
<dbReference type="Proteomes" id="UP000499080">
    <property type="component" value="Unassembled WGS sequence"/>
</dbReference>
<sequence length="124" mass="14093">MEFFEHGKEKAIISFKNRWKLAWRNGNAGIPTNSKSITSSADSNLSFYARVAAHQRICLDWDLAARLENRKSAVWWRRNRAPVVMKPRNHPTVGIDHWEHGSLVVGRPGVRMSSGVKGRRSSTP</sequence>
<evidence type="ECO:0000313" key="2">
    <source>
        <dbReference type="Proteomes" id="UP000499080"/>
    </source>
</evidence>
<comment type="caution">
    <text evidence="1">The sequence shown here is derived from an EMBL/GenBank/DDBJ whole genome shotgun (WGS) entry which is preliminary data.</text>
</comment>
<dbReference type="AlphaFoldDB" id="A0A4Y2L551"/>
<proteinExistence type="predicted"/>
<name>A0A4Y2L551_ARAVE</name>
<gene>
    <name evidence="1" type="ORF">AVEN_11944_1</name>
</gene>